<evidence type="ECO:0000256" key="3">
    <source>
        <dbReference type="SAM" id="MobiDB-lite"/>
    </source>
</evidence>
<evidence type="ECO:0000256" key="1">
    <source>
        <dbReference type="PROSITE-ProRule" id="PRU00175"/>
    </source>
</evidence>
<dbReference type="InterPro" id="IPR027417">
    <property type="entry name" value="P-loop_NTPase"/>
</dbReference>
<feature type="domain" description="RING-type" evidence="4">
    <location>
        <begin position="5"/>
        <end position="51"/>
    </location>
</feature>
<dbReference type="Gene3D" id="3.40.50.300">
    <property type="entry name" value="P-loop containing nucleotide triphosphate hydrolases"/>
    <property type="match status" value="1"/>
</dbReference>
<dbReference type="AlphaFoldDB" id="A0A8H3HZ54"/>
<feature type="region of interest" description="Disordered" evidence="3">
    <location>
        <begin position="259"/>
        <end position="336"/>
    </location>
</feature>
<keyword evidence="2" id="KW-0175">Coiled coil</keyword>
<evidence type="ECO:0000256" key="2">
    <source>
        <dbReference type="SAM" id="Coils"/>
    </source>
</evidence>
<organism evidence="5 6">
    <name type="scientific">Rhizoctonia solani</name>
    <dbReference type="NCBI Taxonomy" id="456999"/>
    <lineage>
        <taxon>Eukaryota</taxon>
        <taxon>Fungi</taxon>
        <taxon>Dikarya</taxon>
        <taxon>Basidiomycota</taxon>
        <taxon>Agaricomycotina</taxon>
        <taxon>Agaricomycetes</taxon>
        <taxon>Cantharellales</taxon>
        <taxon>Ceratobasidiaceae</taxon>
        <taxon>Rhizoctonia</taxon>
    </lineage>
</organism>
<sequence length="401" mass="44908">MTAVCSICQEELQNGQAVALSLCGHVQCNACLEQWAQRNNPPNRVECPMCRKKHSYPKQALRLFFEEEQSEAKVFRSEIRGVMNMVERCDRDGNSVKGVINELKKLSAKGKTINDPSVTQATMSGLDAMINHLSKKLAPLQSAEELERSLADTISQLDRIVNENKRLATQHKELERMLAAQRSETEARTQTIQAMKQEFERAHRMEVQMAKMRREYDVLKKELEKTQEEKENAREKILVLKRKNHNLIKTNESLKIDLNTSLSARSPPSTCQSPSPTKRLSRGSVISIRSQSSPESKFVSLVSSDDDEGHKAESSSVQFISDDDEEPAPAFREIKPKLKPVKPIALFQQVPQASASRPPRSVQKRKLAASAPTTPNTGGLALRNGKLTGLVMTGPKRTKRA</sequence>
<evidence type="ECO:0000259" key="4">
    <source>
        <dbReference type="PROSITE" id="PS50089"/>
    </source>
</evidence>
<protein>
    <recommendedName>
        <fullName evidence="4">RING-type domain-containing protein</fullName>
    </recommendedName>
</protein>
<name>A0A8H3HZ54_9AGAM</name>
<evidence type="ECO:0000313" key="5">
    <source>
        <dbReference type="EMBL" id="CAE7154214.1"/>
    </source>
</evidence>
<keyword evidence="1" id="KW-0862">Zinc</keyword>
<dbReference type="GO" id="GO:0061630">
    <property type="term" value="F:ubiquitin protein ligase activity"/>
    <property type="evidence" value="ECO:0007669"/>
    <property type="project" value="TreeGrafter"/>
</dbReference>
<feature type="coiled-coil region" evidence="2">
    <location>
        <begin position="143"/>
        <end position="250"/>
    </location>
</feature>
<dbReference type="GO" id="GO:0016567">
    <property type="term" value="P:protein ubiquitination"/>
    <property type="evidence" value="ECO:0007669"/>
    <property type="project" value="TreeGrafter"/>
</dbReference>
<keyword evidence="1" id="KW-0479">Metal-binding</keyword>
<dbReference type="Gene3D" id="3.30.40.10">
    <property type="entry name" value="Zinc/RING finger domain, C3HC4 (zinc finger)"/>
    <property type="match status" value="1"/>
</dbReference>
<dbReference type="PANTHER" id="PTHR46569:SF1">
    <property type="entry name" value="E3 UBIQUITIN-PROTEIN LIGASE RFWD3-RELATED"/>
    <property type="match status" value="1"/>
</dbReference>
<dbReference type="SMART" id="SM00184">
    <property type="entry name" value="RING"/>
    <property type="match status" value="1"/>
</dbReference>
<dbReference type="InterPro" id="IPR013083">
    <property type="entry name" value="Znf_RING/FYVE/PHD"/>
</dbReference>
<dbReference type="PROSITE" id="PS50089">
    <property type="entry name" value="ZF_RING_2"/>
    <property type="match status" value="1"/>
</dbReference>
<dbReference type="GO" id="GO:0031297">
    <property type="term" value="P:replication fork processing"/>
    <property type="evidence" value="ECO:0007669"/>
    <property type="project" value="TreeGrafter"/>
</dbReference>
<dbReference type="InterPro" id="IPR001841">
    <property type="entry name" value="Znf_RING"/>
</dbReference>
<dbReference type="PANTHER" id="PTHR46569">
    <property type="entry name" value="E3 UBIQUITIN-PROTEIN LIGASE TRAIP"/>
    <property type="match status" value="1"/>
</dbReference>
<feature type="region of interest" description="Disordered" evidence="3">
    <location>
        <begin position="349"/>
        <end position="401"/>
    </location>
</feature>
<evidence type="ECO:0000313" key="6">
    <source>
        <dbReference type="Proteomes" id="UP000663827"/>
    </source>
</evidence>
<dbReference type="GO" id="GO:0008270">
    <property type="term" value="F:zinc ion binding"/>
    <property type="evidence" value="ECO:0007669"/>
    <property type="project" value="UniProtKB-KW"/>
</dbReference>
<dbReference type="GO" id="GO:0090734">
    <property type="term" value="C:site of DNA damage"/>
    <property type="evidence" value="ECO:0007669"/>
    <property type="project" value="TreeGrafter"/>
</dbReference>
<dbReference type="Pfam" id="PF13639">
    <property type="entry name" value="zf-RING_2"/>
    <property type="match status" value="1"/>
</dbReference>
<feature type="compositionally biased region" description="Low complexity" evidence="3">
    <location>
        <begin position="266"/>
        <end position="277"/>
    </location>
</feature>
<gene>
    <name evidence="5" type="ORF">RDB_LOCUS91990</name>
</gene>
<proteinExistence type="predicted"/>
<keyword evidence="1" id="KW-0863">Zinc-finger</keyword>
<accession>A0A8H3HZ54</accession>
<dbReference type="GO" id="GO:0005634">
    <property type="term" value="C:nucleus"/>
    <property type="evidence" value="ECO:0007669"/>
    <property type="project" value="TreeGrafter"/>
</dbReference>
<dbReference type="Proteomes" id="UP000663827">
    <property type="component" value="Unassembled WGS sequence"/>
</dbReference>
<reference evidence="5" key="1">
    <citation type="submission" date="2021-01" db="EMBL/GenBank/DDBJ databases">
        <authorList>
            <person name="Kaushik A."/>
        </authorList>
    </citation>
    <scope>NUCLEOTIDE SEQUENCE</scope>
    <source>
        <strain evidence="5">AG5</strain>
    </source>
</reference>
<comment type="caution">
    <text evidence="5">The sequence shown here is derived from an EMBL/GenBank/DDBJ whole genome shotgun (WGS) entry which is preliminary data.</text>
</comment>
<dbReference type="SUPFAM" id="SSF57850">
    <property type="entry name" value="RING/U-box"/>
    <property type="match status" value="1"/>
</dbReference>
<dbReference type="EMBL" id="CAJNJQ010001904">
    <property type="protein sequence ID" value="CAE7154214.1"/>
    <property type="molecule type" value="Genomic_DNA"/>
</dbReference>
<dbReference type="CDD" id="cd16448">
    <property type="entry name" value="RING-H2"/>
    <property type="match status" value="1"/>
</dbReference>
<dbReference type="InterPro" id="IPR052639">
    <property type="entry name" value="TRAIP_ubiq-protein_ligase"/>
</dbReference>